<evidence type="ECO:0000256" key="1">
    <source>
        <dbReference type="SAM" id="MobiDB-lite"/>
    </source>
</evidence>
<evidence type="ECO:0000313" key="3">
    <source>
        <dbReference type="Proteomes" id="UP000887013"/>
    </source>
</evidence>
<dbReference type="AlphaFoldDB" id="A0A8X6SZF5"/>
<keyword evidence="3" id="KW-1185">Reference proteome</keyword>
<protein>
    <submittedName>
        <fullName evidence="2">Uncharacterized protein</fullName>
    </submittedName>
</protein>
<reference evidence="2" key="1">
    <citation type="submission" date="2020-08" db="EMBL/GenBank/DDBJ databases">
        <title>Multicomponent nature underlies the extraordinary mechanical properties of spider dragline silk.</title>
        <authorList>
            <person name="Kono N."/>
            <person name="Nakamura H."/>
            <person name="Mori M."/>
            <person name="Yoshida Y."/>
            <person name="Ohtoshi R."/>
            <person name="Malay A.D."/>
            <person name="Moran D.A.P."/>
            <person name="Tomita M."/>
            <person name="Numata K."/>
            <person name="Arakawa K."/>
        </authorList>
    </citation>
    <scope>NUCLEOTIDE SEQUENCE</scope>
</reference>
<sequence>MSTRLKLESRVIDHQIRCNYQSSALLYAPPLIPAHHQHSHPDPWNSSDNQYFLLYVQFKKRNSIDRRRSDGLANLKKDWAHYPKRRGPNCHKASVDGAQSDDKNSDILSLQRNLKFQGIR</sequence>
<organism evidence="2 3">
    <name type="scientific">Nephila pilipes</name>
    <name type="common">Giant wood spider</name>
    <name type="synonym">Nephila maculata</name>
    <dbReference type="NCBI Taxonomy" id="299642"/>
    <lineage>
        <taxon>Eukaryota</taxon>
        <taxon>Metazoa</taxon>
        <taxon>Ecdysozoa</taxon>
        <taxon>Arthropoda</taxon>
        <taxon>Chelicerata</taxon>
        <taxon>Arachnida</taxon>
        <taxon>Araneae</taxon>
        <taxon>Araneomorphae</taxon>
        <taxon>Entelegynae</taxon>
        <taxon>Araneoidea</taxon>
        <taxon>Nephilidae</taxon>
        <taxon>Nephila</taxon>
    </lineage>
</organism>
<gene>
    <name evidence="2" type="ORF">NPIL_320351</name>
</gene>
<feature type="region of interest" description="Disordered" evidence="1">
    <location>
        <begin position="83"/>
        <end position="106"/>
    </location>
</feature>
<proteinExistence type="predicted"/>
<comment type="caution">
    <text evidence="2">The sequence shown here is derived from an EMBL/GenBank/DDBJ whole genome shotgun (WGS) entry which is preliminary data.</text>
</comment>
<evidence type="ECO:0000313" key="2">
    <source>
        <dbReference type="EMBL" id="GFS70591.1"/>
    </source>
</evidence>
<dbReference type="EMBL" id="BMAW01000766">
    <property type="protein sequence ID" value="GFS70591.1"/>
    <property type="molecule type" value="Genomic_DNA"/>
</dbReference>
<accession>A0A8X6SZF5</accession>
<name>A0A8X6SZF5_NEPPI</name>
<dbReference type="Proteomes" id="UP000887013">
    <property type="component" value="Unassembled WGS sequence"/>
</dbReference>